<feature type="region of interest" description="Disordered" evidence="1">
    <location>
        <begin position="310"/>
        <end position="331"/>
    </location>
</feature>
<dbReference type="RefSeq" id="WP_182350230.1">
    <property type="nucleotide sequence ID" value="NZ_JAJSPM010000009.1"/>
</dbReference>
<sequence length="464" mass="52422">MPKVRGPKDGKIVTASFDPANKKDNSKSRFPSLKTTKDLVLLSIVGNEFCAGEYLGAIVQQAVATHQTPVDYSGPKGKTTFLIADEIYWHNLKDKTPIPAEEMSLKRRALDEGEAYFEKNLAAFLGPLGMNIDEFKSKFPHASTDEKISIINQLALEQGKNFEIVRWNTWVTQRDFDKTLKEILPYYDEVNGLRVAIDNSVTDFVKRHAKQDEDRGVWIERSRGYLKEESPSIMLLAAQLGYNFVIYPGAILPPFEATREYFIVDNHVARIERGKNIEDPCTHNKFCLHTANPSRLVNWLEVNFTRSHKPAKTEEVTKQGTTKQEVEAPKQETTKERGVITFFSPSKTVIVPSRKVPENQKTEIISVEDDGVVLQFVPKKESIISSIVQGISHALENQPSSQKGRLEKRLQTTPLTQIFEGITQGVLATDLPAQDKIDFLAELVETYVKRMDPKDTPSRMPMIS</sequence>
<dbReference type="Proteomes" id="UP001320170">
    <property type="component" value="Unassembled WGS sequence"/>
</dbReference>
<dbReference type="InterPro" id="IPR038622">
    <property type="entry name" value="CDPS_sf"/>
</dbReference>
<reference evidence="2 3" key="1">
    <citation type="journal article" date="2024" name="Pathogens">
        <title>Characterization of a Novel Species of Legionella Isolated from a Healthcare Facility: Legionella resiliens sp. nov.</title>
        <authorList>
            <person name="Cristino S."/>
            <person name="Pascale M.R."/>
            <person name="Marino F."/>
            <person name="Derelitto C."/>
            <person name="Salaris S."/>
            <person name="Orsini M."/>
            <person name="Squarzoni S."/>
            <person name="Grottola A."/>
            <person name="Girolamini L."/>
        </authorList>
    </citation>
    <scope>NUCLEOTIDE SEQUENCE [LARGE SCALE GENOMIC DNA]</scope>
    <source>
        <strain evidence="2 3">8cVS16</strain>
    </source>
</reference>
<dbReference type="Gene3D" id="3.40.50.11710">
    <property type="entry name" value="Cyclodipeptide synthase"/>
    <property type="match status" value="1"/>
</dbReference>
<protein>
    <recommendedName>
        <fullName evidence="4">Dot/Icm T4SS effector</fullName>
    </recommendedName>
</protein>
<name>A0ABS8X7V5_9GAMM</name>
<gene>
    <name evidence="2" type="ORF">LXO92_14425</name>
</gene>
<comment type="caution">
    <text evidence="2">The sequence shown here is derived from an EMBL/GenBank/DDBJ whole genome shotgun (WGS) entry which is preliminary data.</text>
</comment>
<feature type="compositionally biased region" description="Basic and acidic residues" evidence="1">
    <location>
        <begin position="1"/>
        <end position="11"/>
    </location>
</feature>
<evidence type="ECO:0000313" key="2">
    <source>
        <dbReference type="EMBL" id="MCE3533567.1"/>
    </source>
</evidence>
<keyword evidence="3" id="KW-1185">Reference proteome</keyword>
<evidence type="ECO:0008006" key="4">
    <source>
        <dbReference type="Google" id="ProtNLM"/>
    </source>
</evidence>
<proteinExistence type="predicted"/>
<evidence type="ECO:0000256" key="1">
    <source>
        <dbReference type="SAM" id="MobiDB-lite"/>
    </source>
</evidence>
<feature type="region of interest" description="Disordered" evidence="1">
    <location>
        <begin position="1"/>
        <end position="29"/>
    </location>
</feature>
<evidence type="ECO:0000313" key="3">
    <source>
        <dbReference type="Proteomes" id="UP001320170"/>
    </source>
</evidence>
<accession>A0ABS8X7V5</accession>
<dbReference type="EMBL" id="JAJTND010000005">
    <property type="protein sequence ID" value="MCE3533567.1"/>
    <property type="molecule type" value="Genomic_DNA"/>
</dbReference>
<organism evidence="2 3">
    <name type="scientific">Legionella resiliens</name>
    <dbReference type="NCBI Taxonomy" id="2905958"/>
    <lineage>
        <taxon>Bacteria</taxon>
        <taxon>Pseudomonadati</taxon>
        <taxon>Pseudomonadota</taxon>
        <taxon>Gammaproteobacteria</taxon>
        <taxon>Legionellales</taxon>
        <taxon>Legionellaceae</taxon>
        <taxon>Legionella</taxon>
    </lineage>
</organism>